<sequence length="380" mass="40601">MDTLSGSAAPDRLPERVRDDLMDVDRLRAIWAQHRQGQSRDARGAARRASVHHRVRQMGGGPALESLLESASGDRMSGRPVTPEVVEELNHDAAALPDGCASRSPRRELGADRARRLAAAAALPAHPVVRAAHTYAECVAVLTELDESDAPRDRSPYVLPWVLASLVLRRADFPPLLPDPASEPARPDDAFVTLVGRFARLVTGALRDELSWTSDAVPQPRSAIPPLAAVLRRRLQDYLHSRAESVSLILRSMDPEARASVRSGGADAPSADAAGAAAAAPTVLTPGAAHWWTVLELAVGDASLTLAVVVQEIGHPRTGVLAVTANARLATAEGVRDALDMTGEDSVTVIPTDCADDRWPQVRDLVDEALSRSMQALTRV</sequence>
<name>A0A7Z0EQL8_9ACTN</name>
<protein>
    <submittedName>
        <fullName evidence="1">Uncharacterized protein</fullName>
    </submittedName>
</protein>
<dbReference type="AlphaFoldDB" id="A0A7Z0EQL8"/>
<evidence type="ECO:0000313" key="1">
    <source>
        <dbReference type="EMBL" id="NYJ36472.1"/>
    </source>
</evidence>
<dbReference type="EMBL" id="JACCFS010000001">
    <property type="protein sequence ID" value="NYJ36472.1"/>
    <property type="molecule type" value="Genomic_DNA"/>
</dbReference>
<evidence type="ECO:0000313" key="2">
    <source>
        <dbReference type="Proteomes" id="UP000572051"/>
    </source>
</evidence>
<organism evidence="1 2">
    <name type="scientific">Nocardiopsis aegyptia</name>
    <dbReference type="NCBI Taxonomy" id="220378"/>
    <lineage>
        <taxon>Bacteria</taxon>
        <taxon>Bacillati</taxon>
        <taxon>Actinomycetota</taxon>
        <taxon>Actinomycetes</taxon>
        <taxon>Streptosporangiales</taxon>
        <taxon>Nocardiopsidaceae</taxon>
        <taxon>Nocardiopsis</taxon>
    </lineage>
</organism>
<reference evidence="1 2" key="1">
    <citation type="submission" date="2020-07" db="EMBL/GenBank/DDBJ databases">
        <title>Sequencing the genomes of 1000 actinobacteria strains.</title>
        <authorList>
            <person name="Klenk H.-P."/>
        </authorList>
    </citation>
    <scope>NUCLEOTIDE SEQUENCE [LARGE SCALE GENOMIC DNA]</scope>
    <source>
        <strain evidence="1 2">DSM 44442</strain>
    </source>
</reference>
<accession>A0A7Z0EQL8</accession>
<comment type="caution">
    <text evidence="1">The sequence shown here is derived from an EMBL/GenBank/DDBJ whole genome shotgun (WGS) entry which is preliminary data.</text>
</comment>
<proteinExistence type="predicted"/>
<keyword evidence="2" id="KW-1185">Reference proteome</keyword>
<dbReference type="Proteomes" id="UP000572051">
    <property type="component" value="Unassembled WGS sequence"/>
</dbReference>
<dbReference type="RefSeq" id="WP_179826392.1">
    <property type="nucleotide sequence ID" value="NZ_JACCFS010000001.1"/>
</dbReference>
<gene>
    <name evidence="1" type="ORF">HNR10_004353</name>
</gene>